<keyword evidence="2" id="KW-1185">Reference proteome</keyword>
<dbReference type="Proteomes" id="UP000516439">
    <property type="component" value="Chromosome"/>
</dbReference>
<sequence length="331" mass="37467">MKMLKYLILFCAYALFGQIPTLQGQEINRVTILITDSTTKKPIIGALVSCKARQTYTMADKVGKVDLIATRTDSIYVEMQNYLSKKITIKDAENGRVQLVQKKAIASGFKQIKSIKKLTLNEFNIANVKHYVYFPDPFNPLPYQQVAQRLYNPAERYMLEKISVAQLLFDVKLAVSENNRLVFTYNYRDGDSPGGDNSRLYKYEDLQNTTFRVRVYRADAAGFPAEDLCNEEINITAENSEKIVANLSKYKIIIPKGDFFVAIQWLPNIDNASQIAYSTFSSTKLTGFKPYVGVEPIKGKDVTFFVKDYSGNWKISPDKVKLAIAITGSTE</sequence>
<dbReference type="RefSeq" id="WP_190326146.1">
    <property type="nucleotide sequence ID" value="NZ_CP061171.1"/>
</dbReference>
<reference evidence="1 2" key="1">
    <citation type="submission" date="2020-09" db="EMBL/GenBank/DDBJ databases">
        <title>Pedobacter sp. SW-16 isolated from soil near Yeocheon.</title>
        <authorList>
            <person name="Im H.S."/>
            <person name="Joung Y."/>
            <person name="Lee S.-S."/>
        </authorList>
    </citation>
    <scope>NUCLEOTIDE SEQUENCE [LARGE SCALE GENOMIC DNA]</scope>
    <source>
        <strain evidence="1 2">SW-16</strain>
    </source>
</reference>
<proteinExistence type="predicted"/>
<gene>
    <name evidence="1" type="ORF">H9N25_12935</name>
</gene>
<evidence type="ECO:0000313" key="2">
    <source>
        <dbReference type="Proteomes" id="UP000516439"/>
    </source>
</evidence>
<protein>
    <recommendedName>
        <fullName evidence="3">Carboxypeptidase-like regulatory domain-containing protein</fullName>
    </recommendedName>
</protein>
<evidence type="ECO:0008006" key="3">
    <source>
        <dbReference type="Google" id="ProtNLM"/>
    </source>
</evidence>
<name>A0ABX6TBN3_9SPHI</name>
<accession>A0ABX6TBN3</accession>
<organism evidence="1 2">
    <name type="scientific">Pedobacter riviphilus</name>
    <dbReference type="NCBI Taxonomy" id="2766984"/>
    <lineage>
        <taxon>Bacteria</taxon>
        <taxon>Pseudomonadati</taxon>
        <taxon>Bacteroidota</taxon>
        <taxon>Sphingobacteriia</taxon>
        <taxon>Sphingobacteriales</taxon>
        <taxon>Sphingobacteriaceae</taxon>
        <taxon>Pedobacter</taxon>
    </lineage>
</organism>
<dbReference type="EMBL" id="CP061171">
    <property type="protein sequence ID" value="QNR82893.1"/>
    <property type="molecule type" value="Genomic_DNA"/>
</dbReference>
<evidence type="ECO:0000313" key="1">
    <source>
        <dbReference type="EMBL" id="QNR82893.1"/>
    </source>
</evidence>